<protein>
    <submittedName>
        <fullName evidence="1">Uncharacterized protein</fullName>
    </submittedName>
</protein>
<dbReference type="EMBL" id="RCHU01000504">
    <property type="protein sequence ID" value="TKS03227.1"/>
    <property type="molecule type" value="Genomic_DNA"/>
</dbReference>
<dbReference type="PANTHER" id="PTHR13651">
    <property type="entry name" value="PROTEIN ABITRAM"/>
    <property type="match status" value="1"/>
</dbReference>
<dbReference type="STRING" id="43335.A0A4U5Q3T2"/>
<proteinExistence type="predicted"/>
<dbReference type="GO" id="GO:0005634">
    <property type="term" value="C:nucleus"/>
    <property type="evidence" value="ECO:0007669"/>
    <property type="project" value="TreeGrafter"/>
</dbReference>
<organism evidence="1">
    <name type="scientific">Populus alba</name>
    <name type="common">White poplar</name>
    <dbReference type="NCBI Taxonomy" id="43335"/>
    <lineage>
        <taxon>Eukaryota</taxon>
        <taxon>Viridiplantae</taxon>
        <taxon>Streptophyta</taxon>
        <taxon>Embryophyta</taxon>
        <taxon>Tracheophyta</taxon>
        <taxon>Spermatophyta</taxon>
        <taxon>Magnoliopsida</taxon>
        <taxon>eudicotyledons</taxon>
        <taxon>Gunneridae</taxon>
        <taxon>Pentapetalae</taxon>
        <taxon>rosids</taxon>
        <taxon>fabids</taxon>
        <taxon>Malpighiales</taxon>
        <taxon>Salicaceae</taxon>
        <taxon>Saliceae</taxon>
        <taxon>Populus</taxon>
    </lineage>
</organism>
<dbReference type="InterPro" id="IPR039169">
    <property type="entry name" value="Abitram"/>
</dbReference>
<sequence length="130" mass="14228">MLNKANTFLNLLNFGSDFVKPGHDQYVYGHAIGLCVTGLAPTHVAFKDAGGITTVDFNVGKSDRSGIKSDSYIVRCCVKDSLLEVNDRLIKHSKFAELSTGKGTLPLSCQSQQIGQRSKLHCWALKNTRN</sequence>
<name>A0A4U5Q3T2_POPAL</name>
<accession>A0A4U5Q3T2</accession>
<gene>
    <name evidence="1" type="ORF">D5086_0000152240</name>
</gene>
<dbReference type="AlphaFoldDB" id="A0A4U5Q3T2"/>
<reference evidence="1" key="1">
    <citation type="submission" date="2018-10" db="EMBL/GenBank/DDBJ databases">
        <title>Population genomic analysis revealed the cold adaptation of white poplar.</title>
        <authorList>
            <person name="Liu Y.-J."/>
        </authorList>
    </citation>
    <scope>NUCLEOTIDE SEQUENCE [LARGE SCALE GENOMIC DNA]</scope>
    <source>
        <strain evidence="1">PAL-ZL1</strain>
    </source>
</reference>
<comment type="caution">
    <text evidence="1">The sequence shown here is derived from an EMBL/GenBank/DDBJ whole genome shotgun (WGS) entry which is preliminary data.</text>
</comment>
<dbReference type="PANTHER" id="PTHR13651:SF0">
    <property type="entry name" value="PROTEIN ABITRAM"/>
    <property type="match status" value="1"/>
</dbReference>
<evidence type="ECO:0000313" key="1">
    <source>
        <dbReference type="EMBL" id="TKS03227.1"/>
    </source>
</evidence>